<keyword evidence="2" id="KW-1185">Reference proteome</keyword>
<evidence type="ECO:0000313" key="2">
    <source>
        <dbReference type="Proteomes" id="UP001519343"/>
    </source>
</evidence>
<dbReference type="EMBL" id="JAGGKT010000004">
    <property type="protein sequence ID" value="MBP1931868.1"/>
    <property type="molecule type" value="Genomic_DNA"/>
</dbReference>
<reference evidence="1 2" key="1">
    <citation type="submission" date="2021-03" db="EMBL/GenBank/DDBJ databases">
        <title>Genomic Encyclopedia of Type Strains, Phase IV (KMG-IV): sequencing the most valuable type-strain genomes for metagenomic binning, comparative biology and taxonomic classification.</title>
        <authorList>
            <person name="Goeker M."/>
        </authorList>
    </citation>
    <scope>NUCLEOTIDE SEQUENCE [LARGE SCALE GENOMIC DNA]</scope>
    <source>
        <strain evidence="1 2">DSM 24738</strain>
    </source>
</reference>
<proteinExistence type="predicted"/>
<sequence>MMLYARYGENKLKVKSTDYSKEVHGDAICPFCDGKMTWRRGKTPHFMVAERKTHTCQYFSNYLNRLCYQFPRNTVDLRRGSDGSPIFNLEFEGETKIKKNSKGERDVKTKLDGQEVLPSVIQGLKQSSISTTKLKTNFKFIHDIYDFIRANERDQVLNCTFIVKGKKIKGEELLPKFSDILDLHANNKLHEMNRFLVGRILDVRIFGTGTIQVTLKGEKMSGSFVNPKIIIKKDVIQKLALDETDFRKNRFIMFYGKPSINEKREIIAFVNKPEDFEFGKISAIDGDFVDSLEEMHIDNYFNHQGIRHYIPTINNGKDLFSVCAGEDHFYVPDWILYTGTIIIVEYFGFYTEEYLEKKLRKIQYYSSLPHYKFISLEKSDIVDNFQGLKNKLLEIDPTLKLNTMNIEVELIVQQIDS</sequence>
<dbReference type="Proteomes" id="UP001519343">
    <property type="component" value="Unassembled WGS sequence"/>
</dbReference>
<organism evidence="1 2">
    <name type="scientific">Ammoniphilus resinae</name>
    <dbReference type="NCBI Taxonomy" id="861532"/>
    <lineage>
        <taxon>Bacteria</taxon>
        <taxon>Bacillati</taxon>
        <taxon>Bacillota</taxon>
        <taxon>Bacilli</taxon>
        <taxon>Bacillales</taxon>
        <taxon>Paenibacillaceae</taxon>
        <taxon>Aneurinibacillus group</taxon>
        <taxon>Ammoniphilus</taxon>
    </lineage>
</organism>
<protein>
    <submittedName>
        <fullName evidence="1">Uncharacterized protein</fullName>
    </submittedName>
</protein>
<comment type="caution">
    <text evidence="1">The sequence shown here is derived from an EMBL/GenBank/DDBJ whole genome shotgun (WGS) entry which is preliminary data.</text>
</comment>
<evidence type="ECO:0000313" key="1">
    <source>
        <dbReference type="EMBL" id="MBP1931868.1"/>
    </source>
</evidence>
<name>A0ABS4GNM2_9BACL</name>
<accession>A0ABS4GNM2</accession>
<gene>
    <name evidence="1" type="ORF">J2Z37_001869</name>
</gene>